<evidence type="ECO:0000259" key="5">
    <source>
        <dbReference type="Pfam" id="PF02826"/>
    </source>
</evidence>
<dbReference type="GO" id="GO:0016616">
    <property type="term" value="F:oxidoreductase activity, acting on the CH-OH group of donors, NAD or NADP as acceptor"/>
    <property type="evidence" value="ECO:0007669"/>
    <property type="project" value="InterPro"/>
</dbReference>
<comment type="similarity">
    <text evidence="3">Belongs to the D-isomer specific 2-hydroxyacid dehydrogenase family.</text>
</comment>
<feature type="domain" description="D-isomer specific 2-hydroxyacid dehydrogenase NAD-binding" evidence="5">
    <location>
        <begin position="102"/>
        <end position="271"/>
    </location>
</feature>
<dbReference type="GO" id="GO:0051287">
    <property type="term" value="F:NAD binding"/>
    <property type="evidence" value="ECO:0007669"/>
    <property type="project" value="InterPro"/>
</dbReference>
<dbReference type="SUPFAM" id="SSF51735">
    <property type="entry name" value="NAD(P)-binding Rossmann-fold domains"/>
    <property type="match status" value="1"/>
</dbReference>
<dbReference type="Pfam" id="PF02826">
    <property type="entry name" value="2-Hacid_dh_C"/>
    <property type="match status" value="1"/>
</dbReference>
<dbReference type="Proteomes" id="UP000017820">
    <property type="component" value="Unassembled WGS sequence"/>
</dbReference>
<evidence type="ECO:0000313" key="6">
    <source>
        <dbReference type="EMBL" id="ESP95376.1"/>
    </source>
</evidence>
<dbReference type="InterPro" id="IPR006140">
    <property type="entry name" value="D-isomer_DH_NAD-bd"/>
</dbReference>
<dbReference type="PANTHER" id="PTHR43333">
    <property type="entry name" value="2-HACID_DH_C DOMAIN-CONTAINING PROTEIN"/>
    <property type="match status" value="1"/>
</dbReference>
<dbReference type="SUPFAM" id="SSF52283">
    <property type="entry name" value="Formate/glycerate dehydrogenase catalytic domain-like"/>
    <property type="match status" value="1"/>
</dbReference>
<dbReference type="Pfam" id="PF00389">
    <property type="entry name" value="2-Hacid_dh"/>
    <property type="match status" value="1"/>
</dbReference>
<gene>
    <name evidence="6" type="ORF">PL2TA16_02119</name>
</gene>
<dbReference type="PATRIC" id="fig|1353533.3.peg.6"/>
<evidence type="ECO:0000313" key="7">
    <source>
        <dbReference type="Proteomes" id="UP000017820"/>
    </source>
</evidence>
<dbReference type="RefSeq" id="WP_023396989.1">
    <property type="nucleotide sequence ID" value="NZ_AUSV01000002.1"/>
</dbReference>
<evidence type="ECO:0000256" key="3">
    <source>
        <dbReference type="RuleBase" id="RU003719"/>
    </source>
</evidence>
<sequence>MSVLVCITGRNNDKLMAKLKGALPDVDIYLWPHCDNLADIEFVLVWKAPEELWQQLPNLKVVQSFGAGVDGIPVDKLPPDVEVARIVDKQLSHDMAEYVLSHILAYKLRSQEYSANQSTSYWKPRRARQGATAGILGMGELGAVVAKRLSANGLSVRGWSRTAKQLDNIRCFHGEEQLSEFLSQLDYLVCLLPLTDATAGILNRALFNQVSSDCLLINVARGQHLNEHDLLEALDCGELGHAVLDVFVTEPLPKDHAFWSNPKVTVTPHVAAVTNLDTVVAQITSNIKACLEKKPIKNTVDITVGY</sequence>
<name>V4HD64_PSEL2</name>
<dbReference type="AlphaFoldDB" id="V4HD64"/>
<dbReference type="Gene3D" id="3.40.50.720">
    <property type="entry name" value="NAD(P)-binding Rossmann-like Domain"/>
    <property type="match status" value="2"/>
</dbReference>
<accession>V4HD64</accession>
<dbReference type="InterPro" id="IPR036291">
    <property type="entry name" value="NAD(P)-bd_dom_sf"/>
</dbReference>
<comment type="caution">
    <text evidence="6">The sequence shown here is derived from an EMBL/GenBank/DDBJ whole genome shotgun (WGS) entry which is preliminary data.</text>
</comment>
<feature type="domain" description="D-isomer specific 2-hydroxyacid dehydrogenase catalytic" evidence="4">
    <location>
        <begin position="35"/>
        <end position="300"/>
    </location>
</feature>
<evidence type="ECO:0000256" key="1">
    <source>
        <dbReference type="ARBA" id="ARBA00023002"/>
    </source>
</evidence>
<keyword evidence="1 3" id="KW-0560">Oxidoreductase</keyword>
<keyword evidence="2" id="KW-0520">NAD</keyword>
<organism evidence="6 7">
    <name type="scientific">Pseudoalteromonas luteoviolacea (strain 2ta16)</name>
    <dbReference type="NCBI Taxonomy" id="1353533"/>
    <lineage>
        <taxon>Bacteria</taxon>
        <taxon>Pseudomonadati</taxon>
        <taxon>Pseudomonadota</taxon>
        <taxon>Gammaproteobacteria</taxon>
        <taxon>Alteromonadales</taxon>
        <taxon>Pseudoalteromonadaceae</taxon>
        <taxon>Pseudoalteromonas</taxon>
    </lineage>
</organism>
<dbReference type="EMBL" id="AUSV01000002">
    <property type="protein sequence ID" value="ESP95376.1"/>
    <property type="molecule type" value="Genomic_DNA"/>
</dbReference>
<evidence type="ECO:0000256" key="2">
    <source>
        <dbReference type="ARBA" id="ARBA00023027"/>
    </source>
</evidence>
<protein>
    <submittedName>
        <fullName evidence="6">Phosphoglycerate dehydrogenase related dehydrogenase</fullName>
    </submittedName>
</protein>
<evidence type="ECO:0000259" key="4">
    <source>
        <dbReference type="Pfam" id="PF00389"/>
    </source>
</evidence>
<dbReference type="CDD" id="cd12164">
    <property type="entry name" value="GDH_like_2"/>
    <property type="match status" value="1"/>
</dbReference>
<reference evidence="6 7" key="1">
    <citation type="submission" date="2013-07" db="EMBL/GenBank/DDBJ databases">
        <title>Draft genome sequence of Pseudoalteromonas luteoviolacea 2ta16.</title>
        <authorList>
            <person name="Allen E.E."/>
            <person name="Azam F."/>
            <person name="Podell S."/>
        </authorList>
    </citation>
    <scope>NUCLEOTIDE SEQUENCE [LARGE SCALE GENOMIC DNA]</scope>
    <source>
        <strain evidence="6 7">2ta16</strain>
    </source>
</reference>
<proteinExistence type="inferred from homology"/>
<dbReference type="InterPro" id="IPR006139">
    <property type="entry name" value="D-isomer_2_OHA_DH_cat_dom"/>
</dbReference>
<dbReference type="PANTHER" id="PTHR43333:SF1">
    <property type="entry name" value="D-ISOMER SPECIFIC 2-HYDROXYACID DEHYDROGENASE NAD-BINDING DOMAIN-CONTAINING PROTEIN"/>
    <property type="match status" value="1"/>
</dbReference>